<dbReference type="Proteomes" id="UP001151760">
    <property type="component" value="Unassembled WGS sequence"/>
</dbReference>
<dbReference type="Gene3D" id="2.40.70.10">
    <property type="entry name" value="Acid Proteases"/>
    <property type="match status" value="1"/>
</dbReference>
<dbReference type="InterPro" id="IPR021109">
    <property type="entry name" value="Peptidase_aspartic_dom_sf"/>
</dbReference>
<name>A0ABQ5DI54_9ASTR</name>
<keyword evidence="3" id="KW-1185">Reference proteome</keyword>
<gene>
    <name evidence="2" type="ORF">Tco_0937816</name>
</gene>
<accession>A0ABQ5DI54</accession>
<comment type="caution">
    <text evidence="2">The sequence shown here is derived from an EMBL/GenBank/DDBJ whole genome shotgun (WGS) entry which is preliminary data.</text>
</comment>
<dbReference type="PANTHER" id="PTHR33067">
    <property type="entry name" value="RNA-DIRECTED DNA POLYMERASE-RELATED"/>
    <property type="match status" value="1"/>
</dbReference>
<feature type="region of interest" description="Disordered" evidence="1">
    <location>
        <begin position="72"/>
        <end position="106"/>
    </location>
</feature>
<proteinExistence type="predicted"/>
<reference evidence="2" key="1">
    <citation type="journal article" date="2022" name="Int. J. Mol. Sci.">
        <title>Draft Genome of Tanacetum Coccineum: Genomic Comparison of Closely Related Tanacetum-Family Plants.</title>
        <authorList>
            <person name="Yamashiro T."/>
            <person name="Shiraishi A."/>
            <person name="Nakayama K."/>
            <person name="Satake H."/>
        </authorList>
    </citation>
    <scope>NUCLEOTIDE SEQUENCE</scope>
</reference>
<reference evidence="2" key="2">
    <citation type="submission" date="2022-01" db="EMBL/GenBank/DDBJ databases">
        <authorList>
            <person name="Yamashiro T."/>
            <person name="Shiraishi A."/>
            <person name="Satake H."/>
            <person name="Nakayama K."/>
        </authorList>
    </citation>
    <scope>NUCLEOTIDE SEQUENCE</scope>
</reference>
<feature type="compositionally biased region" description="Polar residues" evidence="1">
    <location>
        <begin position="81"/>
        <end position="94"/>
    </location>
</feature>
<evidence type="ECO:0008006" key="4">
    <source>
        <dbReference type="Google" id="ProtNLM"/>
    </source>
</evidence>
<organism evidence="2 3">
    <name type="scientific">Tanacetum coccineum</name>
    <dbReference type="NCBI Taxonomy" id="301880"/>
    <lineage>
        <taxon>Eukaryota</taxon>
        <taxon>Viridiplantae</taxon>
        <taxon>Streptophyta</taxon>
        <taxon>Embryophyta</taxon>
        <taxon>Tracheophyta</taxon>
        <taxon>Spermatophyta</taxon>
        <taxon>Magnoliopsida</taxon>
        <taxon>eudicotyledons</taxon>
        <taxon>Gunneridae</taxon>
        <taxon>Pentapetalae</taxon>
        <taxon>asterids</taxon>
        <taxon>campanulids</taxon>
        <taxon>Asterales</taxon>
        <taxon>Asteraceae</taxon>
        <taxon>Asteroideae</taxon>
        <taxon>Anthemideae</taxon>
        <taxon>Anthemidinae</taxon>
        <taxon>Tanacetum</taxon>
    </lineage>
</organism>
<dbReference type="EMBL" id="BQNB010015265">
    <property type="protein sequence ID" value="GJT37951.1"/>
    <property type="molecule type" value="Genomic_DNA"/>
</dbReference>
<protein>
    <recommendedName>
        <fullName evidence="4">Reverse transcriptase domain-containing protein</fullName>
    </recommendedName>
</protein>
<sequence>MMTSHHGGTADRRRREKRVLNGLLKASLGMTSLDLCSKKSFHAKGLGEMLDQHRRGMHEQFSLILTAIRKSRTPTPKPNAPTFSIMTRSGTSTRDPPYLTPPRPTIVNPTERTIERGIPKQQKKDDDDERLLSIFRQIHINLPFLEAMIHMPKGAKVLKDLLSHKEKLKKAATSVKLSEECLVVVQRSSTPKRMETPGSFTLHVLSDLFGILEIDEDDMVPIILGRPFLATAHAVIDVHEGKLSLGVRSETVTFNIEKSMKSKYSRDDYLYCADHTAKLIREQWVDTVNHDGKWNETEEEQDPKEV</sequence>
<evidence type="ECO:0000313" key="2">
    <source>
        <dbReference type="EMBL" id="GJT37951.1"/>
    </source>
</evidence>
<evidence type="ECO:0000256" key="1">
    <source>
        <dbReference type="SAM" id="MobiDB-lite"/>
    </source>
</evidence>
<dbReference type="PANTHER" id="PTHR33067:SF9">
    <property type="entry name" value="RNA-DIRECTED DNA POLYMERASE"/>
    <property type="match status" value="1"/>
</dbReference>
<evidence type="ECO:0000313" key="3">
    <source>
        <dbReference type="Proteomes" id="UP001151760"/>
    </source>
</evidence>